<sequence length="112" mass="12846">MRTNIVIDDKLMADVMAYGDFKTKREAVEEGLRMLKRRKVYDGLLALQGQLQWDDSDEGWARWRAQQQALKVAGEPYDRAIDVAEKVYTGVQSLVLQEPEPPALIVKTRKKP</sequence>
<dbReference type="OrthoDB" id="9805830at2"/>
<keyword evidence="2" id="KW-1185">Reference proteome</keyword>
<protein>
    <submittedName>
        <fullName evidence="1">DUF2191 domain-containing protein</fullName>
    </submittedName>
</protein>
<comment type="caution">
    <text evidence="1">The sequence shown here is derived from an EMBL/GenBank/DDBJ whole genome shotgun (WGS) entry which is preliminary data.</text>
</comment>
<name>A0A2T7UAK2_9BURK</name>
<dbReference type="EMBL" id="LFYT02000025">
    <property type="protein sequence ID" value="PVE41694.1"/>
    <property type="molecule type" value="Genomic_DNA"/>
</dbReference>
<dbReference type="AlphaFoldDB" id="A0A2T7UAK2"/>
<dbReference type="Pfam" id="PF09957">
    <property type="entry name" value="VapB_antitoxin"/>
    <property type="match status" value="1"/>
</dbReference>
<dbReference type="InterPro" id="IPR019239">
    <property type="entry name" value="VapB_antitoxin"/>
</dbReference>
<proteinExistence type="predicted"/>
<evidence type="ECO:0000313" key="1">
    <source>
        <dbReference type="EMBL" id="PVE41694.1"/>
    </source>
</evidence>
<gene>
    <name evidence="1" type="ORF">H663_015935</name>
</gene>
<dbReference type="Proteomes" id="UP000037507">
    <property type="component" value="Unassembled WGS sequence"/>
</dbReference>
<reference evidence="1" key="1">
    <citation type="submission" date="2017-04" db="EMBL/GenBank/DDBJ databases">
        <title>Unexpected and diverse lifestyles within the genus Limnohabitans.</title>
        <authorList>
            <person name="Kasalicky V."/>
            <person name="Mehrshad M."/>
            <person name="Andrei S.-A."/>
            <person name="Salcher M."/>
            <person name="Kratochvilova H."/>
            <person name="Simek K."/>
            <person name="Ghai R."/>
        </authorList>
    </citation>
    <scope>NUCLEOTIDE SEQUENCE [LARGE SCALE GENOMIC DNA]</scope>
    <source>
        <strain evidence="1">II-D5</strain>
    </source>
</reference>
<organism evidence="1 2">
    <name type="scientific">Limnohabitans planktonicus II-D5</name>
    <dbReference type="NCBI Taxonomy" id="1293045"/>
    <lineage>
        <taxon>Bacteria</taxon>
        <taxon>Pseudomonadati</taxon>
        <taxon>Pseudomonadota</taxon>
        <taxon>Betaproteobacteria</taxon>
        <taxon>Burkholderiales</taxon>
        <taxon>Comamonadaceae</taxon>
        <taxon>Limnohabitans</taxon>
    </lineage>
</organism>
<dbReference type="RefSeq" id="WP_053172362.1">
    <property type="nucleotide sequence ID" value="NZ_LFYT02000025.1"/>
</dbReference>
<accession>A0A2T7UAK2</accession>
<evidence type="ECO:0000313" key="2">
    <source>
        <dbReference type="Proteomes" id="UP000037507"/>
    </source>
</evidence>